<dbReference type="GO" id="GO:0004181">
    <property type="term" value="F:metallocarboxypeptidase activity"/>
    <property type="evidence" value="ECO:0007669"/>
    <property type="project" value="InterPro"/>
</dbReference>
<dbReference type="GO" id="GO:0006508">
    <property type="term" value="P:proteolysis"/>
    <property type="evidence" value="ECO:0007669"/>
    <property type="project" value="InterPro"/>
</dbReference>
<gene>
    <name evidence="5" type="ORF">LX87_00414</name>
</gene>
<dbReference type="PANTHER" id="PTHR12756">
    <property type="entry name" value="CYTOSOLIC CARBOXYPEPTIDASE"/>
    <property type="match status" value="1"/>
</dbReference>
<dbReference type="PANTHER" id="PTHR12756:SF11">
    <property type="entry name" value="CYTOSOLIC CARBOXYPEPTIDASE 1"/>
    <property type="match status" value="1"/>
</dbReference>
<dbReference type="Gene3D" id="3.40.630.10">
    <property type="entry name" value="Zn peptidases"/>
    <property type="match status" value="1"/>
</dbReference>
<dbReference type="AlphaFoldDB" id="A0A327X866"/>
<keyword evidence="5" id="KW-0645">Protease</keyword>
<organism evidence="5 6">
    <name type="scientific">Larkinella arboricola</name>
    <dbReference type="NCBI Taxonomy" id="643671"/>
    <lineage>
        <taxon>Bacteria</taxon>
        <taxon>Pseudomonadati</taxon>
        <taxon>Bacteroidota</taxon>
        <taxon>Cytophagia</taxon>
        <taxon>Cytophagales</taxon>
        <taxon>Spirosomataceae</taxon>
        <taxon>Larkinella</taxon>
    </lineage>
</organism>
<comment type="caution">
    <text evidence="2">Lacks conserved residue(s) required for the propagation of feature annotation.</text>
</comment>
<name>A0A327X866_LARAB</name>
<accession>A0A327X866</accession>
<keyword evidence="6" id="KW-1185">Reference proteome</keyword>
<dbReference type="PROSITE" id="PS52035">
    <property type="entry name" value="PEPTIDASE_M14"/>
    <property type="match status" value="1"/>
</dbReference>
<dbReference type="InterPro" id="IPR050821">
    <property type="entry name" value="Cytosolic_carboxypeptidase"/>
</dbReference>
<feature type="signal peptide" evidence="3">
    <location>
        <begin position="1"/>
        <end position="27"/>
    </location>
</feature>
<evidence type="ECO:0000313" key="6">
    <source>
        <dbReference type="Proteomes" id="UP000248790"/>
    </source>
</evidence>
<keyword evidence="3" id="KW-0732">Signal</keyword>
<sequence length="421" mass="47630">MMNYKNYLRPLVLGLCGLTTTLGIAQADASVSGKQSARMDTVSASTVFIHTGFENASPMNWEVDAEGRVVGSLVYDHERFSINRAVNHFHFRVEAPVGKEVTIILENFNNIWNRTPASSISKLTPIVVSFDNKTWESRPTELISGNRLQFKVKMTGPSAYIASLEPYRISDLDRFLAKIRTHKLVTVTPIGHTAEGRSLEMIKVGNEKAPKRLFIRARAHSFETGGNWTVEGLVNRLLKDDAESRLYLKNYCVYILPMANKDGVARGRTRFNANGYDLNRKWDIAADSLIAPENYFLEKWLAKMVRENKKPDLAIDLHNDPGGNLHISRPAGDITAYLANMKKLETLLRKYTWFTEGSTSAQFRNPGSLGEGFMERFGIEALVYELNYEWIAGLKKAPLAQDWLLLGSKLPEVFYHYFQKP</sequence>
<dbReference type="GO" id="GO:0008270">
    <property type="term" value="F:zinc ion binding"/>
    <property type="evidence" value="ECO:0007669"/>
    <property type="project" value="InterPro"/>
</dbReference>
<comment type="caution">
    <text evidence="5">The sequence shown here is derived from an EMBL/GenBank/DDBJ whole genome shotgun (WGS) entry which is preliminary data.</text>
</comment>
<keyword evidence="5" id="KW-0121">Carboxypeptidase</keyword>
<feature type="domain" description="Peptidase M14" evidence="4">
    <location>
        <begin position="165"/>
        <end position="421"/>
    </location>
</feature>
<dbReference type="SUPFAM" id="SSF53187">
    <property type="entry name" value="Zn-dependent exopeptidases"/>
    <property type="match status" value="1"/>
</dbReference>
<evidence type="ECO:0000256" key="1">
    <source>
        <dbReference type="ARBA" id="ARBA00001947"/>
    </source>
</evidence>
<feature type="chain" id="PRO_5016405657" evidence="3">
    <location>
        <begin position="28"/>
        <end position="421"/>
    </location>
</feature>
<evidence type="ECO:0000256" key="2">
    <source>
        <dbReference type="PROSITE-ProRule" id="PRU01379"/>
    </source>
</evidence>
<proteinExistence type="inferred from homology"/>
<dbReference type="Proteomes" id="UP000248790">
    <property type="component" value="Unassembled WGS sequence"/>
</dbReference>
<comment type="cofactor">
    <cofactor evidence="1">
        <name>Zn(2+)</name>
        <dbReference type="ChEBI" id="CHEBI:29105"/>
    </cofactor>
</comment>
<evidence type="ECO:0000259" key="4">
    <source>
        <dbReference type="PROSITE" id="PS52035"/>
    </source>
</evidence>
<evidence type="ECO:0000256" key="3">
    <source>
        <dbReference type="SAM" id="SignalP"/>
    </source>
</evidence>
<dbReference type="Gene3D" id="2.60.40.3120">
    <property type="match status" value="1"/>
</dbReference>
<protein>
    <submittedName>
        <fullName evidence="5">Zinc carboxypeptidase</fullName>
    </submittedName>
</protein>
<dbReference type="Pfam" id="PF00246">
    <property type="entry name" value="Peptidase_M14"/>
    <property type="match status" value="1"/>
</dbReference>
<keyword evidence="5" id="KW-0378">Hydrolase</keyword>
<dbReference type="InterPro" id="IPR000834">
    <property type="entry name" value="Peptidase_M14"/>
</dbReference>
<dbReference type="RefSeq" id="WP_229310516.1">
    <property type="nucleotide sequence ID" value="NZ_QLMC01000001.1"/>
</dbReference>
<evidence type="ECO:0000313" key="5">
    <source>
        <dbReference type="EMBL" id="RAK02294.1"/>
    </source>
</evidence>
<dbReference type="EMBL" id="QLMC01000001">
    <property type="protein sequence ID" value="RAK02294.1"/>
    <property type="molecule type" value="Genomic_DNA"/>
</dbReference>
<reference evidence="5 6" key="1">
    <citation type="submission" date="2018-06" db="EMBL/GenBank/DDBJ databases">
        <title>Genomic Encyclopedia of Archaeal and Bacterial Type Strains, Phase II (KMG-II): from individual species to whole genera.</title>
        <authorList>
            <person name="Goeker M."/>
        </authorList>
    </citation>
    <scope>NUCLEOTIDE SEQUENCE [LARGE SCALE GENOMIC DNA]</scope>
    <source>
        <strain evidence="5 6">DSM 21851</strain>
    </source>
</reference>
<comment type="similarity">
    <text evidence="2">Belongs to the peptidase M14 family.</text>
</comment>